<feature type="compositionally biased region" description="Basic and acidic residues" evidence="1">
    <location>
        <begin position="40"/>
        <end position="53"/>
    </location>
</feature>
<dbReference type="SUPFAM" id="SSF57997">
    <property type="entry name" value="Tropomyosin"/>
    <property type="match status" value="1"/>
</dbReference>
<evidence type="ECO:0000256" key="1">
    <source>
        <dbReference type="SAM" id="MobiDB-lite"/>
    </source>
</evidence>
<feature type="region of interest" description="Disordered" evidence="1">
    <location>
        <begin position="137"/>
        <end position="162"/>
    </location>
</feature>
<keyword evidence="3" id="KW-1185">Reference proteome</keyword>
<organism evidence="2 3">
    <name type="scientific">Enorma massiliensis</name>
    <dbReference type="NCBI Taxonomy" id="1472761"/>
    <lineage>
        <taxon>Bacteria</taxon>
        <taxon>Bacillati</taxon>
        <taxon>Actinomycetota</taxon>
        <taxon>Coriobacteriia</taxon>
        <taxon>Coriobacteriales</taxon>
        <taxon>Coriobacteriaceae</taxon>
        <taxon>Enorma</taxon>
    </lineage>
</organism>
<evidence type="ECO:0000313" key="3">
    <source>
        <dbReference type="Proteomes" id="UP000196560"/>
    </source>
</evidence>
<protein>
    <recommendedName>
        <fullName evidence="4">Scaffolding protein</fullName>
    </recommendedName>
</protein>
<dbReference type="Proteomes" id="UP000196560">
    <property type="component" value="Unassembled WGS sequence"/>
</dbReference>
<proteinExistence type="predicted"/>
<gene>
    <name evidence="2" type="ORF">B5G21_03520</name>
</gene>
<comment type="caution">
    <text evidence="2">The sequence shown here is derived from an EMBL/GenBank/DDBJ whole genome shotgun (WGS) entry which is preliminary data.</text>
</comment>
<dbReference type="AlphaFoldDB" id="A0A1Y3U996"/>
<dbReference type="EMBL" id="NFHO01000003">
    <property type="protein sequence ID" value="OUN43768.1"/>
    <property type="molecule type" value="Genomic_DNA"/>
</dbReference>
<feature type="region of interest" description="Disordered" evidence="1">
    <location>
        <begin position="1"/>
        <end position="53"/>
    </location>
</feature>
<dbReference type="RefSeq" id="WP_087186064.1">
    <property type="nucleotide sequence ID" value="NZ_NFHO01000003.1"/>
</dbReference>
<sequence length="183" mass="19210">MAGDPAKPGGEGATPQDPPEPQDPENGEGAKSQDPGAGEGKGDQNVHKLERDIANRDKRIKELEEQLEAAAGGRKTAEDRIDAIEKQLADMEAERDAAKADAALTGAGCIDCELARPALAALGGDVDALKEQKPYLFAQPAQPGSTGGKPAGAPKLTKEQILDVKDPAERRRLIAENRSLFGI</sequence>
<accession>A0A1Y3U996</accession>
<reference evidence="3" key="1">
    <citation type="submission" date="2017-04" db="EMBL/GenBank/DDBJ databases">
        <title>Function of individual gut microbiota members based on whole genome sequencing of pure cultures obtained from chicken caecum.</title>
        <authorList>
            <person name="Medvecky M."/>
            <person name="Cejkova D."/>
            <person name="Polansky O."/>
            <person name="Karasova D."/>
            <person name="Kubasova T."/>
            <person name="Cizek A."/>
            <person name="Rychlik I."/>
        </authorList>
    </citation>
    <scope>NUCLEOTIDE SEQUENCE [LARGE SCALE GENOMIC DNA]</scope>
    <source>
        <strain evidence="3">An70</strain>
    </source>
</reference>
<name>A0A1Y3U996_9ACTN</name>
<evidence type="ECO:0008006" key="4">
    <source>
        <dbReference type="Google" id="ProtNLM"/>
    </source>
</evidence>
<evidence type="ECO:0000313" key="2">
    <source>
        <dbReference type="EMBL" id="OUN43768.1"/>
    </source>
</evidence>
<dbReference type="Gene3D" id="1.10.287.1490">
    <property type="match status" value="1"/>
</dbReference>